<name>A0A8G0L1V5_9HYPO</name>
<proteinExistence type="predicted"/>
<organism evidence="1 2">
    <name type="scientific">Trichoderma simmonsii</name>
    <dbReference type="NCBI Taxonomy" id="1491479"/>
    <lineage>
        <taxon>Eukaryota</taxon>
        <taxon>Fungi</taxon>
        <taxon>Dikarya</taxon>
        <taxon>Ascomycota</taxon>
        <taxon>Pezizomycotina</taxon>
        <taxon>Sordariomycetes</taxon>
        <taxon>Hypocreomycetidae</taxon>
        <taxon>Hypocreales</taxon>
        <taxon>Hypocreaceae</taxon>
        <taxon>Trichoderma</taxon>
    </lineage>
</organism>
<sequence length="223" mass="25044">MLHSWFISGLQTVQKFKIPRQATTSTRQRCQRLYSITRYRAFSDSYTLFIMSFSPSNASTTTSSIIYTPRGDSIAIGDLYLRDDPSDAVPWPGNTYVIQDKASGRSITAWKGQIYLKKPSAPNADTAHWLCVEADGYFGFFNKRTNCYIGFQDNGLGLKRLVLAPEFGEKERFLPRRHPDGGYQLLSPAGDGTLKQVAALSDSEILVTRQHAGVIWEFVLVTE</sequence>
<protein>
    <submittedName>
        <fullName evidence="1">Uncharacterized protein</fullName>
    </submittedName>
</protein>
<evidence type="ECO:0000313" key="2">
    <source>
        <dbReference type="Proteomes" id="UP000826661"/>
    </source>
</evidence>
<accession>A0A8G0L1V5</accession>
<evidence type="ECO:0000313" key="1">
    <source>
        <dbReference type="EMBL" id="QYS94236.1"/>
    </source>
</evidence>
<dbReference type="AlphaFoldDB" id="A0A8G0L1V5"/>
<dbReference type="PANTHER" id="PTHR39697:SF2">
    <property type="entry name" value="CYANOVIRIN-N DOMAIN-CONTAINING PROTEIN"/>
    <property type="match status" value="1"/>
</dbReference>
<gene>
    <name evidence="1" type="ORF">H0G86_001577</name>
</gene>
<keyword evidence="2" id="KW-1185">Reference proteome</keyword>
<dbReference type="EMBL" id="CP075864">
    <property type="protein sequence ID" value="QYS94236.1"/>
    <property type="molecule type" value="Genomic_DNA"/>
</dbReference>
<reference evidence="1 2" key="1">
    <citation type="journal article" date="2021" name="BMC Genomics">
        <title>Telomere-to-telomere genome assembly of asparaginase-producing Trichoderma simmonsii.</title>
        <authorList>
            <person name="Chung D."/>
            <person name="Kwon Y.M."/>
            <person name="Yang Y."/>
        </authorList>
    </citation>
    <scope>NUCLEOTIDE SEQUENCE [LARGE SCALE GENOMIC DNA]</scope>
    <source>
        <strain evidence="1 2">GH-Sj1</strain>
    </source>
</reference>
<dbReference type="PANTHER" id="PTHR39697">
    <property type="entry name" value="RICIN B LECTIN DOMAIN-CONTAINING PROTEIN-RELATED"/>
    <property type="match status" value="1"/>
</dbReference>
<dbReference type="Proteomes" id="UP000826661">
    <property type="component" value="Chromosome I"/>
</dbReference>